<dbReference type="PROSITE" id="PS50949">
    <property type="entry name" value="HTH_GNTR"/>
    <property type="match status" value="1"/>
</dbReference>
<dbReference type="SMART" id="SM00345">
    <property type="entry name" value="HTH_GNTR"/>
    <property type="match status" value="1"/>
</dbReference>
<dbReference type="SUPFAM" id="SSF46785">
    <property type="entry name" value="Winged helix' DNA-binding domain"/>
    <property type="match status" value="1"/>
</dbReference>
<comment type="caution">
    <text evidence="5">The sequence shown here is derived from an EMBL/GenBank/DDBJ whole genome shotgun (WGS) entry which is preliminary data.</text>
</comment>
<dbReference type="PRINTS" id="PR00035">
    <property type="entry name" value="HTHGNTR"/>
</dbReference>
<dbReference type="InterPro" id="IPR028978">
    <property type="entry name" value="Chorismate_lyase_/UTRA_dom_sf"/>
</dbReference>
<dbReference type="GO" id="GO:0045892">
    <property type="term" value="P:negative regulation of DNA-templated transcription"/>
    <property type="evidence" value="ECO:0007669"/>
    <property type="project" value="TreeGrafter"/>
</dbReference>
<name>A0A852T502_9MICO</name>
<dbReference type="SMART" id="SM00866">
    <property type="entry name" value="UTRA"/>
    <property type="match status" value="1"/>
</dbReference>
<dbReference type="RefSeq" id="WP_246298096.1">
    <property type="nucleotide sequence ID" value="NZ_BAAAPX010000001.1"/>
</dbReference>
<accession>A0A852T502</accession>
<dbReference type="InterPro" id="IPR050679">
    <property type="entry name" value="Bact_HTH_transcr_reg"/>
</dbReference>
<dbReference type="InterPro" id="IPR000524">
    <property type="entry name" value="Tscrpt_reg_HTH_GntR"/>
</dbReference>
<sequence length="263" mass="28982">MSSRPGDVVRAGWAEGPDMPSLYREIAEDLGARILQGEFRAGTSLPSENRMAETYGVARGTVRRALALLRARGDLTSRQGSSWVVAAARQGQEFDELRSFAQWARSRGMTPGGQVVSLQTAPARVAERRRLHLDEGDEVLRVVRVRTLDGRRVMLERTTYATWMIPIIQSLSPREASVVQVLFDRFGIVTGQADNTLDATAATSEDAQLLGVRRSSPLLRLRRESSDAGGRPIEYGEDRYVPGTVAFQVHTRLTAAAMRRMGG</sequence>
<keyword evidence="2" id="KW-0238">DNA-binding</keyword>
<dbReference type="Gene3D" id="3.40.1410.10">
    <property type="entry name" value="Chorismate lyase-like"/>
    <property type="match status" value="1"/>
</dbReference>
<keyword evidence="6" id="KW-1185">Reference proteome</keyword>
<gene>
    <name evidence="5" type="ORF">BJ963_003412</name>
</gene>
<keyword evidence="3" id="KW-0804">Transcription</keyword>
<dbReference type="Pfam" id="PF00392">
    <property type="entry name" value="GntR"/>
    <property type="match status" value="1"/>
</dbReference>
<reference evidence="5 6" key="1">
    <citation type="submission" date="2020-07" db="EMBL/GenBank/DDBJ databases">
        <title>Sequencing the genomes of 1000 actinobacteria strains.</title>
        <authorList>
            <person name="Klenk H.-P."/>
        </authorList>
    </citation>
    <scope>NUCLEOTIDE SEQUENCE [LARGE SCALE GENOMIC DNA]</scope>
    <source>
        <strain evidence="5 6">DSM 23871</strain>
    </source>
</reference>
<dbReference type="EMBL" id="JACCBJ010000001">
    <property type="protein sequence ID" value="NYD75893.1"/>
    <property type="molecule type" value="Genomic_DNA"/>
</dbReference>
<dbReference type="Pfam" id="PF07702">
    <property type="entry name" value="UTRA"/>
    <property type="match status" value="1"/>
</dbReference>
<dbReference type="InterPro" id="IPR036390">
    <property type="entry name" value="WH_DNA-bd_sf"/>
</dbReference>
<evidence type="ECO:0000256" key="3">
    <source>
        <dbReference type="ARBA" id="ARBA00023163"/>
    </source>
</evidence>
<dbReference type="PANTHER" id="PTHR44846">
    <property type="entry name" value="MANNOSYL-D-GLYCERATE TRANSPORT/METABOLISM SYSTEM REPRESSOR MNGR-RELATED"/>
    <property type="match status" value="1"/>
</dbReference>
<dbReference type="InterPro" id="IPR036388">
    <property type="entry name" value="WH-like_DNA-bd_sf"/>
</dbReference>
<dbReference type="Gene3D" id="1.10.10.10">
    <property type="entry name" value="Winged helix-like DNA-binding domain superfamily/Winged helix DNA-binding domain"/>
    <property type="match status" value="1"/>
</dbReference>
<evidence type="ECO:0000256" key="2">
    <source>
        <dbReference type="ARBA" id="ARBA00023125"/>
    </source>
</evidence>
<proteinExistence type="predicted"/>
<evidence type="ECO:0000256" key="1">
    <source>
        <dbReference type="ARBA" id="ARBA00023015"/>
    </source>
</evidence>
<organism evidence="5 6">
    <name type="scientific">Leifsonia soli</name>
    <dbReference type="NCBI Taxonomy" id="582665"/>
    <lineage>
        <taxon>Bacteria</taxon>
        <taxon>Bacillati</taxon>
        <taxon>Actinomycetota</taxon>
        <taxon>Actinomycetes</taxon>
        <taxon>Micrococcales</taxon>
        <taxon>Microbacteriaceae</taxon>
        <taxon>Leifsonia</taxon>
    </lineage>
</organism>
<dbReference type="GO" id="GO:0003700">
    <property type="term" value="F:DNA-binding transcription factor activity"/>
    <property type="evidence" value="ECO:0007669"/>
    <property type="project" value="InterPro"/>
</dbReference>
<dbReference type="SUPFAM" id="SSF64288">
    <property type="entry name" value="Chorismate lyase-like"/>
    <property type="match status" value="1"/>
</dbReference>
<dbReference type="Proteomes" id="UP000589620">
    <property type="component" value="Unassembled WGS sequence"/>
</dbReference>
<evidence type="ECO:0000313" key="5">
    <source>
        <dbReference type="EMBL" id="NYD75893.1"/>
    </source>
</evidence>
<feature type="domain" description="HTH gntR-type" evidence="4">
    <location>
        <begin position="20"/>
        <end position="88"/>
    </location>
</feature>
<dbReference type="InterPro" id="IPR011663">
    <property type="entry name" value="UTRA"/>
</dbReference>
<evidence type="ECO:0000259" key="4">
    <source>
        <dbReference type="PROSITE" id="PS50949"/>
    </source>
</evidence>
<dbReference type="PANTHER" id="PTHR44846:SF1">
    <property type="entry name" value="MANNOSYL-D-GLYCERATE TRANSPORT_METABOLISM SYSTEM REPRESSOR MNGR-RELATED"/>
    <property type="match status" value="1"/>
</dbReference>
<keyword evidence="1" id="KW-0805">Transcription regulation</keyword>
<evidence type="ECO:0000313" key="6">
    <source>
        <dbReference type="Proteomes" id="UP000589620"/>
    </source>
</evidence>
<dbReference type="AlphaFoldDB" id="A0A852T502"/>
<protein>
    <submittedName>
        <fullName evidence="5">GntR family transcriptional regulator</fullName>
    </submittedName>
</protein>
<dbReference type="GO" id="GO:0003677">
    <property type="term" value="F:DNA binding"/>
    <property type="evidence" value="ECO:0007669"/>
    <property type="project" value="UniProtKB-KW"/>
</dbReference>